<proteinExistence type="predicted"/>
<protein>
    <submittedName>
        <fullName evidence="1">Uncharacterized protein</fullName>
    </submittedName>
</protein>
<accession>A0AAW0HXH3</accession>
<dbReference type="AlphaFoldDB" id="A0AAW0HXH3"/>
<feature type="non-terminal residue" evidence="1">
    <location>
        <position position="1"/>
    </location>
</feature>
<sequence>IVRKTGTNLSLIHCSRIQFQFTSHAEEWSPVHRMWWRLQLMLSELSQKKNSHEKALQKNKLDALRPQIAKPVTLWEQQRPRAGHICYCSTLILHWYSPKEYRLEKEDNESPVLERLRPRASRRSLTYQIC</sequence>
<gene>
    <name evidence="1" type="ORF">U0070_009878</name>
</gene>
<dbReference type="Proteomes" id="UP001488838">
    <property type="component" value="Unassembled WGS sequence"/>
</dbReference>
<reference evidence="1 2" key="1">
    <citation type="journal article" date="2023" name="bioRxiv">
        <title>Conserved and derived expression patterns and positive selection on dental genes reveal complex evolutionary context of ever-growing rodent molars.</title>
        <authorList>
            <person name="Calamari Z.T."/>
            <person name="Song A."/>
            <person name="Cohen E."/>
            <person name="Akter M."/>
            <person name="Roy R.D."/>
            <person name="Hallikas O."/>
            <person name="Christensen M.M."/>
            <person name="Li P."/>
            <person name="Marangoni P."/>
            <person name="Jernvall J."/>
            <person name="Klein O.D."/>
        </authorList>
    </citation>
    <scope>NUCLEOTIDE SEQUENCE [LARGE SCALE GENOMIC DNA]</scope>
    <source>
        <strain evidence="1">V071</strain>
    </source>
</reference>
<evidence type="ECO:0000313" key="2">
    <source>
        <dbReference type="Proteomes" id="UP001488838"/>
    </source>
</evidence>
<comment type="caution">
    <text evidence="1">The sequence shown here is derived from an EMBL/GenBank/DDBJ whole genome shotgun (WGS) entry which is preliminary data.</text>
</comment>
<name>A0AAW0HXH3_MYOGA</name>
<organism evidence="1 2">
    <name type="scientific">Myodes glareolus</name>
    <name type="common">Bank vole</name>
    <name type="synonym">Clethrionomys glareolus</name>
    <dbReference type="NCBI Taxonomy" id="447135"/>
    <lineage>
        <taxon>Eukaryota</taxon>
        <taxon>Metazoa</taxon>
        <taxon>Chordata</taxon>
        <taxon>Craniata</taxon>
        <taxon>Vertebrata</taxon>
        <taxon>Euteleostomi</taxon>
        <taxon>Mammalia</taxon>
        <taxon>Eutheria</taxon>
        <taxon>Euarchontoglires</taxon>
        <taxon>Glires</taxon>
        <taxon>Rodentia</taxon>
        <taxon>Myomorpha</taxon>
        <taxon>Muroidea</taxon>
        <taxon>Cricetidae</taxon>
        <taxon>Arvicolinae</taxon>
        <taxon>Myodes</taxon>
    </lineage>
</organism>
<evidence type="ECO:0000313" key="1">
    <source>
        <dbReference type="EMBL" id="KAK7806653.1"/>
    </source>
</evidence>
<dbReference type="EMBL" id="JBBHLL010000296">
    <property type="protein sequence ID" value="KAK7806653.1"/>
    <property type="molecule type" value="Genomic_DNA"/>
</dbReference>
<keyword evidence="2" id="KW-1185">Reference proteome</keyword>